<feature type="region of interest" description="Disordered" evidence="1">
    <location>
        <begin position="85"/>
        <end position="112"/>
    </location>
</feature>
<dbReference type="STRING" id="1157490.EL26_05920"/>
<accession>A0A074LW71</accession>
<protein>
    <submittedName>
        <fullName evidence="2">Uncharacterized protein</fullName>
    </submittedName>
</protein>
<name>A0A074LW71_9BACL</name>
<gene>
    <name evidence="2" type="ORF">EL26_05920</name>
</gene>
<dbReference type="AlphaFoldDB" id="A0A074LW71"/>
<dbReference type="Proteomes" id="UP000027931">
    <property type="component" value="Unassembled WGS sequence"/>
</dbReference>
<organism evidence="2 3">
    <name type="scientific">Tumebacillus flagellatus</name>
    <dbReference type="NCBI Taxonomy" id="1157490"/>
    <lineage>
        <taxon>Bacteria</taxon>
        <taxon>Bacillati</taxon>
        <taxon>Bacillota</taxon>
        <taxon>Bacilli</taxon>
        <taxon>Bacillales</taxon>
        <taxon>Alicyclobacillaceae</taxon>
        <taxon>Tumebacillus</taxon>
    </lineage>
</organism>
<dbReference type="RefSeq" id="WP_038085428.1">
    <property type="nucleotide sequence ID" value="NZ_JMIR01000005.1"/>
</dbReference>
<proteinExistence type="predicted"/>
<feature type="compositionally biased region" description="Polar residues" evidence="1">
    <location>
        <begin position="93"/>
        <end position="104"/>
    </location>
</feature>
<sequence>MELQELVELLQIGKPTIRQYVELLETEGLHVPKDIGGKIIYEDVAREVCALRWLIQQGVNRSEAAKVVTGKLKSDLKMPEDVFAAFKSESKPPKSTKNTATKQKTPAKHTKSRPLDQLWDLFVEQLSDEDKLRLMKSFKMKNESQFRNQLLDFLLAETKPRQ</sequence>
<keyword evidence="3" id="KW-1185">Reference proteome</keyword>
<dbReference type="EMBL" id="JMIR01000005">
    <property type="protein sequence ID" value="KEO84303.1"/>
    <property type="molecule type" value="Genomic_DNA"/>
</dbReference>
<evidence type="ECO:0000256" key="1">
    <source>
        <dbReference type="SAM" id="MobiDB-lite"/>
    </source>
</evidence>
<evidence type="ECO:0000313" key="3">
    <source>
        <dbReference type="Proteomes" id="UP000027931"/>
    </source>
</evidence>
<reference evidence="2 3" key="1">
    <citation type="journal article" date="2013" name="Int. J. Syst. Evol. Microbiol.">
        <title>Tumebacillus flagellatus sp. nov., an alpha-amylase/pullulanase-producing bacterium isolated from cassava wastewater.</title>
        <authorList>
            <person name="Wang Q."/>
            <person name="Xie N."/>
            <person name="Qin Y."/>
            <person name="Shen N."/>
            <person name="Zhu J."/>
            <person name="Mi H."/>
            <person name="Huang R."/>
        </authorList>
    </citation>
    <scope>NUCLEOTIDE SEQUENCE [LARGE SCALE GENOMIC DNA]</scope>
    <source>
        <strain evidence="2 3">GST4</strain>
    </source>
</reference>
<comment type="caution">
    <text evidence="2">The sequence shown here is derived from an EMBL/GenBank/DDBJ whole genome shotgun (WGS) entry which is preliminary data.</text>
</comment>
<evidence type="ECO:0000313" key="2">
    <source>
        <dbReference type="EMBL" id="KEO84303.1"/>
    </source>
</evidence>